<keyword evidence="7 10" id="KW-0472">Membrane</keyword>
<sequence length="779" mass="86036">MFRRPPVRLNWTYFENPRRSTLSTREGRRVTYRERFSVFGSMIGLTSIGMIFFVLLNPDELPMTRRLMRTLYPSQFTYAVEGGEGDRFWKLIPFNAILAAMSLGGIIRIIANPDGEYDYIHEGIREIWDPTPIAPPRPPIAERHPLERKYQQDDDPLHSFEMPNHDRKLELERIRDSEWDGELPEEEDEEHEAVKTSAQKTASAGAAAAASRRKFGWGPRFVALAAGTGAGAGFYINNHLDEFPEVKKFLGKADEAPTSTSVAKAVEVAQSAKATEITPPPVVEEPAPTESPVQGDAETEAQSAEGSTTEGTAARVEEKEQEVQSGERTELSRDLESASSDRENLPTEQMVLPNEQAHPTSEQEDFLSERESPPSVAEDLPNGDAQHDEQKVPGEDGSPSSVKGGSVAEEEQGKEEAPAAEVVTSTGEGEQESREDVTEKKDTIPPEVAPETATPEEEEPVDPDTREGIMELERRRCRGLSTQELVEKIADMTGRRFDEAAQVVDKVQAAEAEAKEAARAHYEEELDMVTDEMADMKLDFAERLDSVMADHAVDVASLKGEVAALEVALNSLNEDKEAAMNVAFASQAAMSLSMDLMHDEGDVRGIIEEFTKLPSIRTETKYAVLDTLPSPMPPVYSAGALKVRFERQLPRILTSAFMPEKSTMMGTVMARVFASLYRLDRNDADEMKSEGADDAPEEFYRTSLLPFTDPTSKNLNSITRAARCLDKGDLPGAVCHLRSTTGTTRAEINEWLTEAATTLEVWQAVDVVRGDLDSAIASH</sequence>
<feature type="compositionally biased region" description="Basic and acidic residues" evidence="9">
    <location>
        <begin position="431"/>
        <end position="444"/>
    </location>
</feature>
<dbReference type="GO" id="GO:0005743">
    <property type="term" value="C:mitochondrial inner membrane"/>
    <property type="evidence" value="ECO:0007669"/>
    <property type="project" value="UniProtKB-SubCell"/>
</dbReference>
<comment type="similarity">
    <text evidence="2">Belongs to the MICOS complex subunit Mic60 family.</text>
</comment>
<name>A0A7J6LYE1_PEROL</name>
<keyword evidence="6" id="KW-0496">Mitochondrion</keyword>
<evidence type="ECO:0000256" key="2">
    <source>
        <dbReference type="ARBA" id="ARBA00010877"/>
    </source>
</evidence>
<feature type="compositionally biased region" description="Polar residues" evidence="9">
    <location>
        <begin position="300"/>
        <end position="311"/>
    </location>
</feature>
<evidence type="ECO:0000313" key="12">
    <source>
        <dbReference type="Proteomes" id="UP000570595"/>
    </source>
</evidence>
<feature type="coiled-coil region" evidence="8">
    <location>
        <begin position="500"/>
        <end position="582"/>
    </location>
</feature>
<keyword evidence="5 10" id="KW-1133">Transmembrane helix</keyword>
<evidence type="ECO:0000256" key="6">
    <source>
        <dbReference type="ARBA" id="ARBA00023128"/>
    </source>
</evidence>
<evidence type="ECO:0000256" key="5">
    <source>
        <dbReference type="ARBA" id="ARBA00022989"/>
    </source>
</evidence>
<comment type="caution">
    <text evidence="11">The sequence shown here is derived from an EMBL/GenBank/DDBJ whole genome shotgun (WGS) entry which is preliminary data.</text>
</comment>
<organism evidence="11 12">
    <name type="scientific">Perkinsus olseni</name>
    <name type="common">Perkinsus atlanticus</name>
    <dbReference type="NCBI Taxonomy" id="32597"/>
    <lineage>
        <taxon>Eukaryota</taxon>
        <taxon>Sar</taxon>
        <taxon>Alveolata</taxon>
        <taxon>Perkinsozoa</taxon>
        <taxon>Perkinsea</taxon>
        <taxon>Perkinsida</taxon>
        <taxon>Perkinsidae</taxon>
        <taxon>Perkinsus</taxon>
    </lineage>
</organism>
<comment type="subcellular location">
    <subcellularLocation>
        <location evidence="1">Mitochondrion inner membrane</location>
    </subcellularLocation>
</comment>
<gene>
    <name evidence="11" type="ORF">FOZ61_000955</name>
</gene>
<evidence type="ECO:0000256" key="8">
    <source>
        <dbReference type="SAM" id="Coils"/>
    </source>
</evidence>
<protein>
    <recommendedName>
        <fullName evidence="13">MICOS complex subunit MIC60</fullName>
    </recommendedName>
</protein>
<feature type="compositionally biased region" description="Low complexity" evidence="9">
    <location>
        <begin position="284"/>
        <end position="293"/>
    </location>
</feature>
<keyword evidence="3 10" id="KW-0812">Transmembrane</keyword>
<accession>A0A7J6LYE1</accession>
<evidence type="ECO:0000256" key="3">
    <source>
        <dbReference type="ARBA" id="ARBA00022692"/>
    </source>
</evidence>
<feature type="compositionally biased region" description="Basic and acidic residues" evidence="9">
    <location>
        <begin position="315"/>
        <end position="345"/>
    </location>
</feature>
<evidence type="ECO:0000256" key="1">
    <source>
        <dbReference type="ARBA" id="ARBA00004273"/>
    </source>
</evidence>
<dbReference type="AlphaFoldDB" id="A0A7J6LYE1"/>
<feature type="compositionally biased region" description="Basic and acidic residues" evidence="9">
    <location>
        <begin position="385"/>
        <end position="394"/>
    </location>
</feature>
<evidence type="ECO:0000256" key="10">
    <source>
        <dbReference type="SAM" id="Phobius"/>
    </source>
</evidence>
<evidence type="ECO:0008006" key="13">
    <source>
        <dbReference type="Google" id="ProtNLM"/>
    </source>
</evidence>
<dbReference type="InterPro" id="IPR019133">
    <property type="entry name" value="MIC60"/>
</dbReference>
<keyword evidence="8" id="KW-0175">Coiled coil</keyword>
<feature type="transmembrane region" description="Helical" evidence="10">
    <location>
        <begin position="36"/>
        <end position="56"/>
    </location>
</feature>
<evidence type="ECO:0000256" key="4">
    <source>
        <dbReference type="ARBA" id="ARBA00022792"/>
    </source>
</evidence>
<keyword evidence="4" id="KW-0999">Mitochondrion inner membrane</keyword>
<proteinExistence type="inferred from homology"/>
<dbReference type="Pfam" id="PF09731">
    <property type="entry name" value="Mitofilin"/>
    <property type="match status" value="1"/>
</dbReference>
<reference evidence="11 12" key="1">
    <citation type="submission" date="2020-04" db="EMBL/GenBank/DDBJ databases">
        <title>Perkinsus olseni comparative genomics.</title>
        <authorList>
            <person name="Bogema D.R."/>
        </authorList>
    </citation>
    <scope>NUCLEOTIDE SEQUENCE [LARGE SCALE GENOMIC DNA]</scope>
    <source>
        <strain evidence="11">ATCC PRA-179</strain>
    </source>
</reference>
<dbReference type="EMBL" id="JABAHT010000120">
    <property type="protein sequence ID" value="KAF4664302.1"/>
    <property type="molecule type" value="Genomic_DNA"/>
</dbReference>
<evidence type="ECO:0000256" key="7">
    <source>
        <dbReference type="ARBA" id="ARBA00023136"/>
    </source>
</evidence>
<feature type="region of interest" description="Disordered" evidence="9">
    <location>
        <begin position="272"/>
        <end position="464"/>
    </location>
</feature>
<dbReference type="OrthoDB" id="10261039at2759"/>
<dbReference type="Proteomes" id="UP000570595">
    <property type="component" value="Unassembled WGS sequence"/>
</dbReference>
<evidence type="ECO:0000313" key="11">
    <source>
        <dbReference type="EMBL" id="KAF4664302.1"/>
    </source>
</evidence>
<evidence type="ECO:0000256" key="9">
    <source>
        <dbReference type="SAM" id="MobiDB-lite"/>
    </source>
</evidence>